<feature type="domain" description="RNA polymerase sigma-70 region 2" evidence="7">
    <location>
        <begin position="10"/>
        <end position="72"/>
    </location>
</feature>
<feature type="region of interest" description="Disordered" evidence="6">
    <location>
        <begin position="72"/>
        <end position="92"/>
    </location>
</feature>
<evidence type="ECO:0000259" key="8">
    <source>
        <dbReference type="Pfam" id="PF08281"/>
    </source>
</evidence>
<dbReference type="Pfam" id="PF08281">
    <property type="entry name" value="Sigma70_r4_2"/>
    <property type="match status" value="1"/>
</dbReference>
<dbReference type="InterPro" id="IPR013249">
    <property type="entry name" value="RNA_pol_sigma70_r4_t2"/>
</dbReference>
<dbReference type="InterPro" id="IPR036388">
    <property type="entry name" value="WH-like_DNA-bd_sf"/>
</dbReference>
<dbReference type="PANTHER" id="PTHR43133:SF50">
    <property type="entry name" value="ECF RNA POLYMERASE SIGMA FACTOR SIGM"/>
    <property type="match status" value="1"/>
</dbReference>
<dbReference type="SUPFAM" id="SSF88659">
    <property type="entry name" value="Sigma3 and sigma4 domains of RNA polymerase sigma factors"/>
    <property type="match status" value="1"/>
</dbReference>
<dbReference type="InterPro" id="IPR013325">
    <property type="entry name" value="RNA_pol_sigma_r2"/>
</dbReference>
<organism evidence="9 10">
    <name type="scientific">Dactylosporangium aurantiacum</name>
    <dbReference type="NCBI Taxonomy" id="35754"/>
    <lineage>
        <taxon>Bacteria</taxon>
        <taxon>Bacillati</taxon>
        <taxon>Actinomycetota</taxon>
        <taxon>Actinomycetes</taxon>
        <taxon>Micromonosporales</taxon>
        <taxon>Micromonosporaceae</taxon>
        <taxon>Dactylosporangium</taxon>
    </lineage>
</organism>
<feature type="domain" description="RNA polymerase sigma factor 70 region 4 type 2" evidence="8">
    <location>
        <begin position="98"/>
        <end position="150"/>
    </location>
</feature>
<evidence type="ECO:0000313" key="9">
    <source>
        <dbReference type="EMBL" id="UWZ59187.1"/>
    </source>
</evidence>
<dbReference type="GO" id="GO:0016987">
    <property type="term" value="F:sigma factor activity"/>
    <property type="evidence" value="ECO:0007669"/>
    <property type="project" value="UniProtKB-KW"/>
</dbReference>
<dbReference type="RefSeq" id="WP_033362098.1">
    <property type="nucleotide sequence ID" value="NZ_CP073767.1"/>
</dbReference>
<dbReference type="NCBIfam" id="TIGR02983">
    <property type="entry name" value="SigE-fam_strep"/>
    <property type="match status" value="1"/>
</dbReference>
<dbReference type="GO" id="GO:0003677">
    <property type="term" value="F:DNA binding"/>
    <property type="evidence" value="ECO:0007669"/>
    <property type="project" value="UniProtKB-KW"/>
</dbReference>
<evidence type="ECO:0000256" key="2">
    <source>
        <dbReference type="ARBA" id="ARBA00023015"/>
    </source>
</evidence>
<dbReference type="InterPro" id="IPR039425">
    <property type="entry name" value="RNA_pol_sigma-70-like"/>
</dbReference>
<dbReference type="PANTHER" id="PTHR43133">
    <property type="entry name" value="RNA POLYMERASE ECF-TYPE SIGMA FACTO"/>
    <property type="match status" value="1"/>
</dbReference>
<gene>
    <name evidence="9" type="ORF">Daura_25330</name>
</gene>
<evidence type="ECO:0000256" key="4">
    <source>
        <dbReference type="ARBA" id="ARBA00023125"/>
    </source>
</evidence>
<evidence type="ECO:0000256" key="1">
    <source>
        <dbReference type="ARBA" id="ARBA00010641"/>
    </source>
</evidence>
<dbReference type="Proteomes" id="UP001058003">
    <property type="component" value="Chromosome"/>
</dbReference>
<dbReference type="CDD" id="cd06171">
    <property type="entry name" value="Sigma70_r4"/>
    <property type="match status" value="1"/>
</dbReference>
<dbReference type="EMBL" id="CP073767">
    <property type="protein sequence ID" value="UWZ59187.1"/>
    <property type="molecule type" value="Genomic_DNA"/>
</dbReference>
<evidence type="ECO:0000259" key="7">
    <source>
        <dbReference type="Pfam" id="PF04542"/>
    </source>
</evidence>
<evidence type="ECO:0000313" key="10">
    <source>
        <dbReference type="Proteomes" id="UP001058003"/>
    </source>
</evidence>
<keyword evidence="5" id="KW-0804">Transcription</keyword>
<protein>
    <submittedName>
        <fullName evidence="9">SigE family RNA polymerase sigma factor</fullName>
    </submittedName>
</protein>
<reference evidence="9" key="1">
    <citation type="submission" date="2021-04" db="EMBL/GenBank/DDBJ databases">
        <title>Dactylosporangium aurantiacum NRRL B-8018 full assembly.</title>
        <authorList>
            <person name="Hartkoorn R.C."/>
            <person name="Beaudoing E."/>
            <person name="Hot D."/>
        </authorList>
    </citation>
    <scope>NUCLEOTIDE SEQUENCE</scope>
    <source>
        <strain evidence="9">NRRL B-8018</strain>
    </source>
</reference>
<dbReference type="InterPro" id="IPR014284">
    <property type="entry name" value="RNA_pol_sigma-70_dom"/>
</dbReference>
<dbReference type="SUPFAM" id="SSF88946">
    <property type="entry name" value="Sigma2 domain of RNA polymerase sigma factors"/>
    <property type="match status" value="1"/>
</dbReference>
<dbReference type="OrthoDB" id="3692620at2"/>
<dbReference type="InterPro" id="IPR013324">
    <property type="entry name" value="RNA_pol_sigma_r3/r4-like"/>
</dbReference>
<sequence>MTFEEYIAARGPSLLRFARVLTGDPHRAEDLVQEALAKAYPRWGRILRDDQPDVYVRRVIANAAHSWWRRRSNREPPVGEPVDGPAAGDHGTDTVERDAMWRQICRLPDRQRAVLVLRYYEDLDDATIAEILRCSQVTVRTHAARALQTLRLRLGVPEAVLTGRTA</sequence>
<dbReference type="Pfam" id="PF04542">
    <property type="entry name" value="Sigma70_r2"/>
    <property type="match status" value="1"/>
</dbReference>
<dbReference type="AlphaFoldDB" id="A0A9Q9MS67"/>
<name>A0A9Q9MS67_9ACTN</name>
<keyword evidence="10" id="KW-1185">Reference proteome</keyword>
<keyword evidence="4" id="KW-0238">DNA-binding</keyword>
<evidence type="ECO:0000256" key="6">
    <source>
        <dbReference type="SAM" id="MobiDB-lite"/>
    </source>
</evidence>
<keyword evidence="2" id="KW-0805">Transcription regulation</keyword>
<evidence type="ECO:0000256" key="5">
    <source>
        <dbReference type="ARBA" id="ARBA00023163"/>
    </source>
</evidence>
<comment type="similarity">
    <text evidence="1">Belongs to the sigma-70 factor family. ECF subfamily.</text>
</comment>
<proteinExistence type="inferred from homology"/>
<dbReference type="KEGG" id="daur:Daura_25330"/>
<evidence type="ECO:0000256" key="3">
    <source>
        <dbReference type="ARBA" id="ARBA00023082"/>
    </source>
</evidence>
<dbReference type="Gene3D" id="1.10.1740.10">
    <property type="match status" value="1"/>
</dbReference>
<keyword evidence="3" id="KW-0731">Sigma factor</keyword>
<dbReference type="NCBIfam" id="TIGR02937">
    <property type="entry name" value="sigma70-ECF"/>
    <property type="match status" value="1"/>
</dbReference>
<accession>A0A9Q9MS67</accession>
<dbReference type="InterPro" id="IPR014325">
    <property type="entry name" value="RNA_pol_sigma-E_actinobac"/>
</dbReference>
<dbReference type="GO" id="GO:0006352">
    <property type="term" value="P:DNA-templated transcription initiation"/>
    <property type="evidence" value="ECO:0007669"/>
    <property type="project" value="InterPro"/>
</dbReference>
<dbReference type="Gene3D" id="1.10.10.10">
    <property type="entry name" value="Winged helix-like DNA-binding domain superfamily/Winged helix DNA-binding domain"/>
    <property type="match status" value="1"/>
</dbReference>
<dbReference type="InterPro" id="IPR007627">
    <property type="entry name" value="RNA_pol_sigma70_r2"/>
</dbReference>